<keyword evidence="6" id="KW-0460">Magnesium</keyword>
<organism evidence="12 13">
    <name type="scientific">Geoglobus ahangari</name>
    <dbReference type="NCBI Taxonomy" id="113653"/>
    <lineage>
        <taxon>Archaea</taxon>
        <taxon>Methanobacteriati</taxon>
        <taxon>Methanobacteriota</taxon>
        <taxon>Archaeoglobi</taxon>
        <taxon>Archaeoglobales</taxon>
        <taxon>Archaeoglobaceae</taxon>
        <taxon>Geoglobus</taxon>
    </lineage>
</organism>
<comment type="cofactor">
    <cofactor evidence="1">
        <name>Mg(2+)</name>
        <dbReference type="ChEBI" id="CHEBI:18420"/>
    </cofactor>
</comment>
<keyword evidence="3 10" id="KW-0132">Cell division</keyword>
<dbReference type="HAMAP" id="MF_00321">
    <property type="entry name" value="GTPase_EngB"/>
    <property type="match status" value="1"/>
</dbReference>
<dbReference type="PATRIC" id="fig|113653.22.peg.1728"/>
<dbReference type="RefSeq" id="WP_048096165.1">
    <property type="nucleotide sequence ID" value="NZ_CP011267.1"/>
</dbReference>
<dbReference type="GO" id="GO:0046872">
    <property type="term" value="F:metal ion binding"/>
    <property type="evidence" value="ECO:0007669"/>
    <property type="project" value="UniProtKB-KW"/>
</dbReference>
<evidence type="ECO:0000256" key="6">
    <source>
        <dbReference type="ARBA" id="ARBA00022842"/>
    </source>
</evidence>
<keyword evidence="5 10" id="KW-0547">Nucleotide-binding</keyword>
<dbReference type="EMBL" id="CP011267">
    <property type="protein sequence ID" value="AKG90962.1"/>
    <property type="molecule type" value="Genomic_DNA"/>
</dbReference>
<evidence type="ECO:0000259" key="11">
    <source>
        <dbReference type="PROSITE" id="PS51706"/>
    </source>
</evidence>
<dbReference type="Proteomes" id="UP000034723">
    <property type="component" value="Chromosome"/>
</dbReference>
<accession>A0A0F7IEX1</accession>
<dbReference type="HOGENOM" id="CLU_033732_3_0_2"/>
<proteinExistence type="inferred from homology"/>
<comment type="similarity">
    <text evidence="2 10">Belongs to the TRAFAC class TrmE-Era-EngA-EngB-Septin-like GTPase superfamily. EngB GTPase family.</text>
</comment>
<dbReference type="InterPro" id="IPR019987">
    <property type="entry name" value="GTP-bd_ribosome_bio_YsxC"/>
</dbReference>
<evidence type="ECO:0000256" key="7">
    <source>
        <dbReference type="ARBA" id="ARBA00023134"/>
    </source>
</evidence>
<dbReference type="NCBIfam" id="NF003255">
    <property type="entry name" value="PRK04213.1"/>
    <property type="match status" value="1"/>
</dbReference>
<evidence type="ECO:0000256" key="3">
    <source>
        <dbReference type="ARBA" id="ARBA00022618"/>
    </source>
</evidence>
<dbReference type="STRING" id="113653.GAH_01759"/>
<evidence type="ECO:0000313" key="12">
    <source>
        <dbReference type="EMBL" id="AKG90962.1"/>
    </source>
</evidence>
<dbReference type="FunCoup" id="A0A0F7IEX1">
    <property type="interactions" value="16"/>
</dbReference>
<protein>
    <recommendedName>
        <fullName evidence="10">Probable GTP-binding protein EngB</fullName>
    </recommendedName>
</protein>
<dbReference type="InterPro" id="IPR027417">
    <property type="entry name" value="P-loop_NTPase"/>
</dbReference>
<dbReference type="OrthoDB" id="65113at2157"/>
<evidence type="ECO:0000256" key="4">
    <source>
        <dbReference type="ARBA" id="ARBA00022723"/>
    </source>
</evidence>
<evidence type="ECO:0000256" key="10">
    <source>
        <dbReference type="HAMAP-Rule" id="MF_00321"/>
    </source>
</evidence>
<evidence type="ECO:0000256" key="8">
    <source>
        <dbReference type="ARBA" id="ARBA00023210"/>
    </source>
</evidence>
<dbReference type="SUPFAM" id="SSF52540">
    <property type="entry name" value="P-loop containing nucleoside triphosphate hydrolases"/>
    <property type="match status" value="1"/>
</dbReference>
<dbReference type="PANTHER" id="PTHR11649">
    <property type="entry name" value="MSS1/TRME-RELATED GTP-BINDING PROTEIN"/>
    <property type="match status" value="1"/>
</dbReference>
<evidence type="ECO:0000256" key="2">
    <source>
        <dbReference type="ARBA" id="ARBA00009638"/>
    </source>
</evidence>
<sequence length="196" mass="21926">MGSGRVNIEIIFTGRSNVGKSTLFSHLFGVRVRKGKRPGTTIAPNFYSYRDLLATDLPGFGYVKGVSRGFNERVKDFIVHYIEENASRIAAGVIVIDSKAFREVVERWDSRGYIPVDVEMADFLRDVGVEVIVCANKFDKVENGEEVLEYISSRMSVDRERVIPTVAKKGDISGVKNTLKDVLARRGRVDLFGAFK</sequence>
<dbReference type="PROSITE" id="PS51706">
    <property type="entry name" value="G_ENGB"/>
    <property type="match status" value="1"/>
</dbReference>
<keyword evidence="7 10" id="KW-0342">GTP-binding</keyword>
<dbReference type="Gene3D" id="3.40.50.300">
    <property type="entry name" value="P-loop containing nucleotide triphosphate hydrolases"/>
    <property type="match status" value="1"/>
</dbReference>
<keyword evidence="9 10" id="KW-0131">Cell cycle</keyword>
<feature type="domain" description="EngB-type G" evidence="11">
    <location>
        <begin position="6"/>
        <end position="189"/>
    </location>
</feature>
<evidence type="ECO:0000313" key="13">
    <source>
        <dbReference type="Proteomes" id="UP000034723"/>
    </source>
</evidence>
<keyword evidence="4" id="KW-0479">Metal-binding</keyword>
<evidence type="ECO:0000256" key="1">
    <source>
        <dbReference type="ARBA" id="ARBA00001946"/>
    </source>
</evidence>
<keyword evidence="8 10" id="KW-0717">Septation</keyword>
<evidence type="ECO:0000256" key="5">
    <source>
        <dbReference type="ARBA" id="ARBA00022741"/>
    </source>
</evidence>
<keyword evidence="13" id="KW-1185">Reference proteome</keyword>
<dbReference type="InterPro" id="IPR030393">
    <property type="entry name" value="G_ENGB_dom"/>
</dbReference>
<dbReference type="Pfam" id="PF01926">
    <property type="entry name" value="MMR_HSR1"/>
    <property type="match status" value="1"/>
</dbReference>
<dbReference type="InterPro" id="IPR006073">
    <property type="entry name" value="GTP-bd"/>
</dbReference>
<dbReference type="GO" id="GO:0051301">
    <property type="term" value="P:cell division"/>
    <property type="evidence" value="ECO:0007669"/>
    <property type="project" value="UniProtKB-KW"/>
</dbReference>
<gene>
    <name evidence="10" type="primary">engB</name>
    <name evidence="12" type="ORF">GAH_01759</name>
</gene>
<name>A0A0F7IEX1_9EURY</name>
<evidence type="ECO:0000256" key="9">
    <source>
        <dbReference type="ARBA" id="ARBA00023306"/>
    </source>
</evidence>
<dbReference type="InParanoid" id="A0A0F7IEX1"/>
<dbReference type="KEGG" id="gah:GAH_01759"/>
<reference evidence="12 13" key="1">
    <citation type="submission" date="2015-04" db="EMBL/GenBank/DDBJ databases">
        <title>The complete genome sequence of the hyperthermophilic, obligate iron-reducing archaeon Geoglobus ahangari strain 234T.</title>
        <authorList>
            <person name="Manzella M.P."/>
            <person name="Holmes D.E."/>
            <person name="Rocheleau J.M."/>
            <person name="Chung A."/>
            <person name="Reguera G."/>
            <person name="Kashefi K."/>
        </authorList>
    </citation>
    <scope>NUCLEOTIDE SEQUENCE [LARGE SCALE GENOMIC DNA]</scope>
    <source>
        <strain evidence="12 13">234</strain>
    </source>
</reference>
<dbReference type="GO" id="GO:0005525">
    <property type="term" value="F:GTP binding"/>
    <property type="evidence" value="ECO:0007669"/>
    <property type="project" value="UniProtKB-UniRule"/>
</dbReference>
<comment type="function">
    <text evidence="10">Necessary for normal cell division and for the maintenance of normal septation.</text>
</comment>
<dbReference type="AlphaFoldDB" id="A0A0F7IEX1"/>
<dbReference type="PANTHER" id="PTHR11649:SF13">
    <property type="entry name" value="ENGB-TYPE G DOMAIN-CONTAINING PROTEIN"/>
    <property type="match status" value="1"/>
</dbReference>
<dbReference type="GeneID" id="24804327"/>